<protein>
    <submittedName>
        <fullName evidence="1">Uncharacterized protein</fullName>
    </submittedName>
</protein>
<keyword evidence="2" id="KW-1185">Reference proteome</keyword>
<evidence type="ECO:0000313" key="1">
    <source>
        <dbReference type="EMBL" id="KAF9792040.1"/>
    </source>
</evidence>
<accession>A0A9P6HPB0</accession>
<reference evidence="1" key="2">
    <citation type="submission" date="2020-11" db="EMBL/GenBank/DDBJ databases">
        <authorList>
            <consortium name="DOE Joint Genome Institute"/>
            <person name="Kuo A."/>
            <person name="Miyauchi S."/>
            <person name="Kiss E."/>
            <person name="Drula E."/>
            <person name="Kohler A."/>
            <person name="Sanchez-Garcia M."/>
            <person name="Andreopoulos B."/>
            <person name="Barry K.W."/>
            <person name="Bonito G."/>
            <person name="Buee M."/>
            <person name="Carver A."/>
            <person name="Chen C."/>
            <person name="Cichocki N."/>
            <person name="Clum A."/>
            <person name="Culley D."/>
            <person name="Crous P.W."/>
            <person name="Fauchery L."/>
            <person name="Girlanda M."/>
            <person name="Hayes R."/>
            <person name="Keri Z."/>
            <person name="Labutti K."/>
            <person name="Lipzen A."/>
            <person name="Lombard V."/>
            <person name="Magnuson J."/>
            <person name="Maillard F."/>
            <person name="Morin E."/>
            <person name="Murat C."/>
            <person name="Nolan M."/>
            <person name="Ohm R."/>
            <person name="Pangilinan J."/>
            <person name="Pereira M."/>
            <person name="Perotto S."/>
            <person name="Peter M."/>
            <person name="Riley R."/>
            <person name="Sitrit Y."/>
            <person name="Stielow B."/>
            <person name="Szollosi G."/>
            <person name="Zifcakova L."/>
            <person name="Stursova M."/>
            <person name="Spatafora J.W."/>
            <person name="Tedersoo L."/>
            <person name="Vaario L.-M."/>
            <person name="Yamada A."/>
            <person name="Yan M."/>
            <person name="Wang P."/>
            <person name="Xu J."/>
            <person name="Bruns T."/>
            <person name="Baldrian P."/>
            <person name="Vilgalys R."/>
            <person name="Henrissat B."/>
            <person name="Grigoriev I.V."/>
            <person name="Hibbett D."/>
            <person name="Nagy L.G."/>
            <person name="Martin F.M."/>
        </authorList>
    </citation>
    <scope>NUCLEOTIDE SEQUENCE</scope>
    <source>
        <strain evidence="1">UH-Tt-Lm1</strain>
    </source>
</reference>
<proteinExistence type="predicted"/>
<comment type="caution">
    <text evidence="1">The sequence shown here is derived from an EMBL/GenBank/DDBJ whole genome shotgun (WGS) entry which is preliminary data.</text>
</comment>
<dbReference type="Proteomes" id="UP000736335">
    <property type="component" value="Unassembled WGS sequence"/>
</dbReference>
<evidence type="ECO:0000313" key="2">
    <source>
        <dbReference type="Proteomes" id="UP000736335"/>
    </source>
</evidence>
<dbReference type="AlphaFoldDB" id="A0A9P6HPB0"/>
<sequence>MVLDKTRWTYRYTIHTDAAQLESHLQSSPPLILLLDGVDSALDPLSPEAEEICARLEEFGSYKHICLVTTSRIYPDIHGFHRVEIPTPPEDGAQDIFYSLCSLGRSPGLDTLVAKLDFHPFSIELFARTIRENTWDEQELLKMWDDPKGVLRTTYYEVLKSTIEPVFRSPKIEELGTTARDLLQAIASFRSGIEEHQLEGMFRGTGGIREVVDVLCRFSLVYRRNGVLKMLSPLRYYFLESMLVYAETEEVIRWGPECMAAQGVPPVYTQGPPDGWLLDPSPLRPTIRRSRRGWIRRLPQIIKRKLLALFGRRIAPTILIEIEEDQAGDILPVSVEGNPTNTSFSVAQEHPANMFPAAIQGDPANMSLTVPEQEISSVPIAYDMD</sequence>
<name>A0A9P6HPB0_9AGAM</name>
<organism evidence="1 2">
    <name type="scientific">Thelephora terrestris</name>
    <dbReference type="NCBI Taxonomy" id="56493"/>
    <lineage>
        <taxon>Eukaryota</taxon>
        <taxon>Fungi</taxon>
        <taxon>Dikarya</taxon>
        <taxon>Basidiomycota</taxon>
        <taxon>Agaricomycotina</taxon>
        <taxon>Agaricomycetes</taxon>
        <taxon>Thelephorales</taxon>
        <taxon>Thelephoraceae</taxon>
        <taxon>Thelephora</taxon>
    </lineage>
</organism>
<dbReference type="SUPFAM" id="SSF52540">
    <property type="entry name" value="P-loop containing nucleoside triphosphate hydrolases"/>
    <property type="match status" value="1"/>
</dbReference>
<gene>
    <name evidence="1" type="ORF">BJ322DRAFT_1206734</name>
</gene>
<dbReference type="InterPro" id="IPR027417">
    <property type="entry name" value="P-loop_NTPase"/>
</dbReference>
<dbReference type="EMBL" id="WIUZ02000001">
    <property type="protein sequence ID" value="KAF9792040.1"/>
    <property type="molecule type" value="Genomic_DNA"/>
</dbReference>
<reference evidence="1" key="1">
    <citation type="journal article" date="2020" name="Nat. Commun.">
        <title>Large-scale genome sequencing of mycorrhizal fungi provides insights into the early evolution of symbiotic traits.</title>
        <authorList>
            <person name="Miyauchi S."/>
            <person name="Kiss E."/>
            <person name="Kuo A."/>
            <person name="Drula E."/>
            <person name="Kohler A."/>
            <person name="Sanchez-Garcia M."/>
            <person name="Morin E."/>
            <person name="Andreopoulos B."/>
            <person name="Barry K.W."/>
            <person name="Bonito G."/>
            <person name="Buee M."/>
            <person name="Carver A."/>
            <person name="Chen C."/>
            <person name="Cichocki N."/>
            <person name="Clum A."/>
            <person name="Culley D."/>
            <person name="Crous P.W."/>
            <person name="Fauchery L."/>
            <person name="Girlanda M."/>
            <person name="Hayes R.D."/>
            <person name="Keri Z."/>
            <person name="LaButti K."/>
            <person name="Lipzen A."/>
            <person name="Lombard V."/>
            <person name="Magnuson J."/>
            <person name="Maillard F."/>
            <person name="Murat C."/>
            <person name="Nolan M."/>
            <person name="Ohm R.A."/>
            <person name="Pangilinan J."/>
            <person name="Pereira M.F."/>
            <person name="Perotto S."/>
            <person name="Peter M."/>
            <person name="Pfister S."/>
            <person name="Riley R."/>
            <person name="Sitrit Y."/>
            <person name="Stielow J.B."/>
            <person name="Szollosi G."/>
            <person name="Zifcakova L."/>
            <person name="Stursova M."/>
            <person name="Spatafora J.W."/>
            <person name="Tedersoo L."/>
            <person name="Vaario L.M."/>
            <person name="Yamada A."/>
            <person name="Yan M."/>
            <person name="Wang P."/>
            <person name="Xu J."/>
            <person name="Bruns T."/>
            <person name="Baldrian P."/>
            <person name="Vilgalys R."/>
            <person name="Dunand C."/>
            <person name="Henrissat B."/>
            <person name="Grigoriev I.V."/>
            <person name="Hibbett D."/>
            <person name="Nagy L.G."/>
            <person name="Martin F.M."/>
        </authorList>
    </citation>
    <scope>NUCLEOTIDE SEQUENCE</scope>
    <source>
        <strain evidence="1">UH-Tt-Lm1</strain>
    </source>
</reference>
<dbReference type="OrthoDB" id="1534087at2759"/>